<accession>U2M5D2</accession>
<feature type="binding site" evidence="9">
    <location>
        <position position="230"/>
    </location>
    <ligand>
        <name>2-[(2R,5Z)-2-carboxy-4-methylthiazol-5(2H)-ylidene]ethyl phosphate</name>
        <dbReference type="ChEBI" id="CHEBI:62899"/>
    </ligand>
</feature>
<dbReference type="SUPFAM" id="SSF51391">
    <property type="entry name" value="Thiamin phosphate synthase"/>
    <property type="match status" value="1"/>
</dbReference>
<evidence type="ECO:0000256" key="1">
    <source>
        <dbReference type="ARBA" id="ARBA00005165"/>
    </source>
</evidence>
<sequence length="280" mass="30578">MPTKGTTHDILWKSVPLRYAFSLGQHRTKLVRKVRSQIFWQIARAKGNYGSTAKKLVRCCLTERRISMQQNPMIYQLYAVTAPAADLAEQVKRAIAGGITMLQIREKNCTTKRRIELAYPILQLCRDAGIPCIIDDDAEAAKILGADGVHVGQRDMKVQQAREILGDQAIIGTSAHNVAEALQAERDGATYLGCGAVFSTQTKHDATFLPHDVLCDIRQAVSIPVVAIGGINAQNIPKLYDTGIDGVAVVSAVFGQPNVEAAAQAMRELTAPFQQKEQGR</sequence>
<evidence type="ECO:0000256" key="5">
    <source>
        <dbReference type="ARBA" id="ARBA00022977"/>
    </source>
</evidence>
<feature type="binding site" evidence="9">
    <location>
        <position position="136"/>
    </location>
    <ligand>
        <name>Mg(2+)</name>
        <dbReference type="ChEBI" id="CHEBI:18420"/>
    </ligand>
</feature>
<dbReference type="InterPro" id="IPR013785">
    <property type="entry name" value="Aldolase_TIM"/>
</dbReference>
<dbReference type="EMBL" id="AWVF01000087">
    <property type="protein sequence ID" value="ERJ96944.1"/>
    <property type="molecule type" value="Genomic_DNA"/>
</dbReference>
<dbReference type="FunFam" id="3.20.20.70:FF:000096">
    <property type="entry name" value="Thiamine-phosphate synthase"/>
    <property type="match status" value="1"/>
</dbReference>
<name>U2M5D2_9FIRM</name>
<comment type="function">
    <text evidence="9">Condenses 4-methyl-5-(beta-hydroxyethyl)thiazole monophosphate (THZ-P) and 2-methyl-4-amino-5-hydroxymethyl pyrimidine pyrophosphate (HMP-PP) to form thiamine monophosphate (TMP).</text>
</comment>
<feature type="binding site" evidence="9">
    <location>
        <begin position="250"/>
        <end position="251"/>
    </location>
    <ligand>
        <name>2-[(2R,5Z)-2-carboxy-4-methylthiazol-5(2H)-ylidene]ethyl phosphate</name>
        <dbReference type="ChEBI" id="CHEBI:62899"/>
    </ligand>
</feature>
<comment type="cofactor">
    <cofactor evidence="9">
        <name>Mg(2+)</name>
        <dbReference type="ChEBI" id="CHEBI:18420"/>
    </cofactor>
    <text evidence="9">Binds 1 Mg(2+) ion per subunit.</text>
</comment>
<dbReference type="Pfam" id="PF02581">
    <property type="entry name" value="TMP-TENI"/>
    <property type="match status" value="1"/>
</dbReference>
<dbReference type="CDD" id="cd00564">
    <property type="entry name" value="TMP_TenI"/>
    <property type="match status" value="1"/>
</dbReference>
<dbReference type="PANTHER" id="PTHR20857">
    <property type="entry name" value="THIAMINE-PHOSPHATE PYROPHOSPHORYLASE"/>
    <property type="match status" value="1"/>
</dbReference>
<dbReference type="AlphaFoldDB" id="U2M5D2"/>
<keyword evidence="3 9" id="KW-0479">Metal-binding</keyword>
<keyword evidence="2 9" id="KW-0808">Transferase</keyword>
<dbReference type="InterPro" id="IPR034291">
    <property type="entry name" value="TMP_synthase"/>
</dbReference>
<dbReference type="HAMAP" id="MF_00097">
    <property type="entry name" value="TMP_synthase"/>
    <property type="match status" value="1"/>
</dbReference>
<feature type="binding site" evidence="9">
    <location>
        <begin position="200"/>
        <end position="202"/>
    </location>
    <ligand>
        <name>2-[(2R,5Z)-2-carboxy-4-methylthiazol-5(2H)-ylidene]ethyl phosphate</name>
        <dbReference type="ChEBI" id="CHEBI:62899"/>
    </ligand>
</feature>
<dbReference type="Gene3D" id="3.20.20.70">
    <property type="entry name" value="Aldolase class I"/>
    <property type="match status" value="1"/>
</dbReference>
<evidence type="ECO:0000256" key="9">
    <source>
        <dbReference type="HAMAP-Rule" id="MF_00097"/>
    </source>
</evidence>
<dbReference type="NCBIfam" id="TIGR00693">
    <property type="entry name" value="thiE"/>
    <property type="match status" value="1"/>
</dbReference>
<evidence type="ECO:0000256" key="7">
    <source>
        <dbReference type="ARBA" id="ARBA00047851"/>
    </source>
</evidence>
<evidence type="ECO:0000313" key="14">
    <source>
        <dbReference type="Proteomes" id="UP000016662"/>
    </source>
</evidence>
<evidence type="ECO:0000256" key="4">
    <source>
        <dbReference type="ARBA" id="ARBA00022842"/>
    </source>
</evidence>
<comment type="catalytic activity">
    <reaction evidence="7 9 10">
        <text>2-(2-carboxy-4-methylthiazol-5-yl)ethyl phosphate + 4-amino-2-methyl-5-(diphosphooxymethyl)pyrimidine + 2 H(+) = thiamine phosphate + CO2 + diphosphate</text>
        <dbReference type="Rhea" id="RHEA:47848"/>
        <dbReference type="ChEBI" id="CHEBI:15378"/>
        <dbReference type="ChEBI" id="CHEBI:16526"/>
        <dbReference type="ChEBI" id="CHEBI:33019"/>
        <dbReference type="ChEBI" id="CHEBI:37575"/>
        <dbReference type="ChEBI" id="CHEBI:57841"/>
        <dbReference type="ChEBI" id="CHEBI:62890"/>
        <dbReference type="EC" id="2.5.1.3"/>
    </reaction>
</comment>
<evidence type="ECO:0000313" key="13">
    <source>
        <dbReference type="EMBL" id="ERJ96944.1"/>
    </source>
</evidence>
<dbReference type="PATRIC" id="fig|411473.3.peg.546"/>
<dbReference type="PANTHER" id="PTHR20857:SF15">
    <property type="entry name" value="THIAMINE-PHOSPHATE SYNTHASE"/>
    <property type="match status" value="1"/>
</dbReference>
<gene>
    <name evidence="9" type="primary">thiE</name>
    <name evidence="13" type="ORF">RUMCAL_00691</name>
</gene>
<evidence type="ECO:0000256" key="3">
    <source>
        <dbReference type="ARBA" id="ARBA00022723"/>
    </source>
</evidence>
<comment type="catalytic activity">
    <reaction evidence="8 9 10">
        <text>2-[(2R,5Z)-2-carboxy-4-methylthiazol-5(2H)-ylidene]ethyl phosphate + 4-amino-2-methyl-5-(diphosphooxymethyl)pyrimidine + 2 H(+) = thiamine phosphate + CO2 + diphosphate</text>
        <dbReference type="Rhea" id="RHEA:47844"/>
        <dbReference type="ChEBI" id="CHEBI:15378"/>
        <dbReference type="ChEBI" id="CHEBI:16526"/>
        <dbReference type="ChEBI" id="CHEBI:33019"/>
        <dbReference type="ChEBI" id="CHEBI:37575"/>
        <dbReference type="ChEBI" id="CHEBI:57841"/>
        <dbReference type="ChEBI" id="CHEBI:62899"/>
        <dbReference type="EC" id="2.5.1.3"/>
    </reaction>
</comment>
<organism evidence="13 14">
    <name type="scientific">Ruminococcus callidus ATCC 27760</name>
    <dbReference type="NCBI Taxonomy" id="411473"/>
    <lineage>
        <taxon>Bacteria</taxon>
        <taxon>Bacillati</taxon>
        <taxon>Bacillota</taxon>
        <taxon>Clostridia</taxon>
        <taxon>Eubacteriales</taxon>
        <taxon>Oscillospiraceae</taxon>
        <taxon>Ruminococcus</taxon>
    </lineage>
</organism>
<dbReference type="GO" id="GO:0009229">
    <property type="term" value="P:thiamine diphosphate biosynthetic process"/>
    <property type="evidence" value="ECO:0007669"/>
    <property type="project" value="UniProtKB-UniRule"/>
</dbReference>
<evidence type="ECO:0000256" key="6">
    <source>
        <dbReference type="ARBA" id="ARBA00047334"/>
    </source>
</evidence>
<comment type="similarity">
    <text evidence="9 10">Belongs to the thiamine-phosphate synthase family.</text>
</comment>
<dbReference type="GO" id="GO:0004789">
    <property type="term" value="F:thiamine-phosphate diphosphorylase activity"/>
    <property type="evidence" value="ECO:0007669"/>
    <property type="project" value="UniProtKB-UniRule"/>
</dbReference>
<dbReference type="UniPathway" id="UPA00060">
    <property type="reaction ID" value="UER00141"/>
</dbReference>
<evidence type="ECO:0000256" key="10">
    <source>
        <dbReference type="RuleBase" id="RU003826"/>
    </source>
</evidence>
<evidence type="ECO:0000256" key="11">
    <source>
        <dbReference type="RuleBase" id="RU004253"/>
    </source>
</evidence>
<feature type="domain" description="Thiamine phosphate synthase/TenI" evidence="12">
    <location>
        <begin position="77"/>
        <end position="253"/>
    </location>
</feature>
<protein>
    <recommendedName>
        <fullName evidence="9">Thiamine-phosphate synthase</fullName>
        <shortName evidence="9">TP synthase</shortName>
        <shortName evidence="9">TPS</shortName>
        <ecNumber evidence="9">2.5.1.3</ecNumber>
    </recommendedName>
    <alternativeName>
        <fullName evidence="9">Thiamine-phosphate pyrophosphorylase</fullName>
        <shortName evidence="9">TMP pyrophosphorylase</shortName>
        <shortName evidence="9">TMP-PPase</shortName>
    </alternativeName>
</protein>
<reference evidence="13 14" key="1">
    <citation type="submission" date="2013-07" db="EMBL/GenBank/DDBJ databases">
        <authorList>
            <person name="Weinstock G."/>
            <person name="Sodergren E."/>
            <person name="Wylie T."/>
            <person name="Fulton L."/>
            <person name="Fulton R."/>
            <person name="Fronick C."/>
            <person name="O'Laughlin M."/>
            <person name="Godfrey J."/>
            <person name="Miner T."/>
            <person name="Herter B."/>
            <person name="Appelbaum E."/>
            <person name="Cordes M."/>
            <person name="Lek S."/>
            <person name="Wollam A."/>
            <person name="Pepin K.H."/>
            <person name="Palsikar V.B."/>
            <person name="Mitreva M."/>
            <person name="Wilson R.K."/>
        </authorList>
    </citation>
    <scope>NUCLEOTIDE SEQUENCE [LARGE SCALE GENOMIC DNA]</scope>
    <source>
        <strain evidence="13 14">ATCC 27760</strain>
    </source>
</reference>
<dbReference type="InterPro" id="IPR036206">
    <property type="entry name" value="ThiamineP_synth_sf"/>
</dbReference>
<comment type="catalytic activity">
    <reaction evidence="6 9 10">
        <text>4-methyl-5-(2-phosphooxyethyl)-thiazole + 4-amino-2-methyl-5-(diphosphooxymethyl)pyrimidine + H(+) = thiamine phosphate + diphosphate</text>
        <dbReference type="Rhea" id="RHEA:22328"/>
        <dbReference type="ChEBI" id="CHEBI:15378"/>
        <dbReference type="ChEBI" id="CHEBI:33019"/>
        <dbReference type="ChEBI" id="CHEBI:37575"/>
        <dbReference type="ChEBI" id="CHEBI:57841"/>
        <dbReference type="ChEBI" id="CHEBI:58296"/>
        <dbReference type="EC" id="2.5.1.3"/>
    </reaction>
</comment>
<proteinExistence type="inferred from homology"/>
<feature type="binding site" evidence="9">
    <location>
        <begin position="103"/>
        <end position="107"/>
    </location>
    <ligand>
        <name>4-amino-2-methyl-5-(diphosphooxymethyl)pyrimidine</name>
        <dbReference type="ChEBI" id="CHEBI:57841"/>
    </ligand>
</feature>
<dbReference type="GO" id="GO:0009228">
    <property type="term" value="P:thiamine biosynthetic process"/>
    <property type="evidence" value="ECO:0007669"/>
    <property type="project" value="UniProtKB-KW"/>
</dbReference>
<evidence type="ECO:0000259" key="12">
    <source>
        <dbReference type="Pfam" id="PF02581"/>
    </source>
</evidence>
<dbReference type="GO" id="GO:0000287">
    <property type="term" value="F:magnesium ion binding"/>
    <property type="evidence" value="ECO:0007669"/>
    <property type="project" value="UniProtKB-UniRule"/>
</dbReference>
<feature type="binding site" evidence="9">
    <location>
        <position position="155"/>
    </location>
    <ligand>
        <name>Mg(2+)</name>
        <dbReference type="ChEBI" id="CHEBI:18420"/>
    </ligand>
</feature>
<dbReference type="Proteomes" id="UP000016662">
    <property type="component" value="Unassembled WGS sequence"/>
</dbReference>
<dbReference type="STRING" id="411473.RUMCAL_00691"/>
<evidence type="ECO:0000256" key="2">
    <source>
        <dbReference type="ARBA" id="ARBA00022679"/>
    </source>
</evidence>
<comment type="pathway">
    <text evidence="1 9 11">Cofactor biosynthesis; thiamine diphosphate biosynthesis; thiamine phosphate from 4-amino-2-methyl-5-diphosphomethylpyrimidine and 4-methyl-5-(2-phosphoethyl)-thiazole: step 1/1.</text>
</comment>
<dbReference type="HOGENOM" id="CLU_018272_3_1_9"/>
<dbReference type="GO" id="GO:0005737">
    <property type="term" value="C:cytoplasm"/>
    <property type="evidence" value="ECO:0007669"/>
    <property type="project" value="TreeGrafter"/>
</dbReference>
<dbReference type="EC" id="2.5.1.3" evidence="9"/>
<feature type="binding site" evidence="9">
    <location>
        <position position="135"/>
    </location>
    <ligand>
        <name>4-amino-2-methyl-5-(diphosphooxymethyl)pyrimidine</name>
        <dbReference type="ChEBI" id="CHEBI:57841"/>
    </ligand>
</feature>
<keyword evidence="5 9" id="KW-0784">Thiamine biosynthesis</keyword>
<dbReference type="InterPro" id="IPR022998">
    <property type="entry name" value="ThiamineP_synth_TenI"/>
</dbReference>
<keyword evidence="4 9" id="KW-0460">Magnesium</keyword>
<evidence type="ECO:0000256" key="8">
    <source>
        <dbReference type="ARBA" id="ARBA00047883"/>
    </source>
</evidence>
<dbReference type="eggNOG" id="COG0352">
    <property type="taxonomic scope" value="Bacteria"/>
</dbReference>
<feature type="binding site" evidence="9">
    <location>
        <position position="174"/>
    </location>
    <ligand>
        <name>4-amino-2-methyl-5-(diphosphooxymethyl)pyrimidine</name>
        <dbReference type="ChEBI" id="CHEBI:57841"/>
    </ligand>
</feature>
<feature type="binding site" evidence="9">
    <location>
        <position position="203"/>
    </location>
    <ligand>
        <name>4-amino-2-methyl-5-(diphosphooxymethyl)pyrimidine</name>
        <dbReference type="ChEBI" id="CHEBI:57841"/>
    </ligand>
</feature>
<comment type="caution">
    <text evidence="13">The sequence shown here is derived from an EMBL/GenBank/DDBJ whole genome shotgun (WGS) entry which is preliminary data.</text>
</comment>
<keyword evidence="14" id="KW-1185">Reference proteome</keyword>